<dbReference type="EMBL" id="JAFLNC010000006">
    <property type="protein sequence ID" value="MBO0335243.1"/>
    <property type="molecule type" value="Genomic_DNA"/>
</dbReference>
<dbReference type="InterPro" id="IPR017703">
    <property type="entry name" value="YgfZ/GCV_T_CS"/>
</dbReference>
<feature type="domain" description="CAF17 C-terminal" evidence="3">
    <location>
        <begin position="223"/>
        <end position="272"/>
    </location>
</feature>
<protein>
    <submittedName>
        <fullName evidence="4">Folate-binding protein YgfZ</fullName>
    </submittedName>
</protein>
<comment type="caution">
    <text evidence="4">The sequence shown here is derived from an EMBL/GenBank/DDBJ whole genome shotgun (WGS) entry which is preliminary data.</text>
</comment>
<dbReference type="PANTHER" id="PTHR22602:SF0">
    <property type="entry name" value="TRANSFERASE CAF17, MITOCHONDRIAL-RELATED"/>
    <property type="match status" value="1"/>
</dbReference>
<evidence type="ECO:0000259" key="2">
    <source>
        <dbReference type="Pfam" id="PF01571"/>
    </source>
</evidence>
<dbReference type="Pfam" id="PF01571">
    <property type="entry name" value="GCV_T"/>
    <property type="match status" value="1"/>
</dbReference>
<dbReference type="SUPFAM" id="SSF103025">
    <property type="entry name" value="Folate-binding domain"/>
    <property type="match status" value="1"/>
</dbReference>
<evidence type="ECO:0000313" key="4">
    <source>
        <dbReference type="EMBL" id="MBO0335243.1"/>
    </source>
</evidence>
<dbReference type="Proteomes" id="UP000664761">
    <property type="component" value="Unassembled WGS sequence"/>
</dbReference>
<gene>
    <name evidence="4" type="ORF">J0X12_16595</name>
</gene>
<proteinExistence type="predicted"/>
<dbReference type="InterPro" id="IPR045179">
    <property type="entry name" value="YgfZ/GcvT"/>
</dbReference>
<sequence length="296" mass="32922">MANLTVARLESRTVLALTGKDVWAFLQNLITNDMNKVSDTTGIYAALLTAQGKFLHDFFILKSEDGYLLDCATSRKDDLVRRLTLYKLRADVAISEADRHIFVLFGANACSAAELSDKAGAVAKNNGSIYMTDPRNLTLGVRIYAAASFNPNTQLPTATLAAEVVYESHRLTLGVPEGPQEILPEKNFLLEANFEELNGVSFTKGCYVGQELTARTKHRAKIKKRLFRIEYNGELHEGDKIMHQDREIAEVRSFSKGQGMALVRLESLSARPEDLAPQGVKIIQPEYIDLQTLENQ</sequence>
<dbReference type="PANTHER" id="PTHR22602">
    <property type="entry name" value="TRANSFERASE CAF17, MITOCHONDRIAL-RELATED"/>
    <property type="match status" value="1"/>
</dbReference>
<dbReference type="Pfam" id="PF25455">
    <property type="entry name" value="Beta-barrel_CAF17_C"/>
    <property type="match status" value="1"/>
</dbReference>
<dbReference type="InterPro" id="IPR057460">
    <property type="entry name" value="CAF17_C"/>
</dbReference>
<evidence type="ECO:0000313" key="5">
    <source>
        <dbReference type="Proteomes" id="UP000664761"/>
    </source>
</evidence>
<reference evidence="4 5" key="1">
    <citation type="submission" date="2021-03" db="EMBL/GenBank/DDBJ databases">
        <title>Sneathiella sp. CAU 1612 isolated from Kang Won-do.</title>
        <authorList>
            <person name="Kim W."/>
        </authorList>
    </citation>
    <scope>NUCLEOTIDE SEQUENCE [LARGE SCALE GENOMIC DNA]</scope>
    <source>
        <strain evidence="4 5">CAU 1612</strain>
    </source>
</reference>
<keyword evidence="5" id="KW-1185">Reference proteome</keyword>
<dbReference type="RefSeq" id="WP_207047562.1">
    <property type="nucleotide sequence ID" value="NZ_JAFLNC010000006.1"/>
</dbReference>
<organism evidence="4 5">
    <name type="scientific">Sneathiella sedimenti</name>
    <dbReference type="NCBI Taxonomy" id="2816034"/>
    <lineage>
        <taxon>Bacteria</taxon>
        <taxon>Pseudomonadati</taxon>
        <taxon>Pseudomonadota</taxon>
        <taxon>Alphaproteobacteria</taxon>
        <taxon>Sneathiellales</taxon>
        <taxon>Sneathiellaceae</taxon>
        <taxon>Sneathiella</taxon>
    </lineage>
</organism>
<name>A0ABS3FA80_9PROT</name>
<dbReference type="InterPro" id="IPR006222">
    <property type="entry name" value="GCVT_N"/>
</dbReference>
<evidence type="ECO:0000256" key="1">
    <source>
        <dbReference type="ARBA" id="ARBA00022946"/>
    </source>
</evidence>
<dbReference type="Gene3D" id="3.30.1360.120">
    <property type="entry name" value="Probable tRNA modification gtpase trme, domain 1"/>
    <property type="match status" value="1"/>
</dbReference>
<keyword evidence="1" id="KW-0809">Transit peptide</keyword>
<feature type="domain" description="GCVT N-terminal" evidence="2">
    <location>
        <begin position="16"/>
        <end position="108"/>
    </location>
</feature>
<dbReference type="PIRSF" id="PIRSF006487">
    <property type="entry name" value="GcvT"/>
    <property type="match status" value="1"/>
</dbReference>
<evidence type="ECO:0000259" key="3">
    <source>
        <dbReference type="Pfam" id="PF25455"/>
    </source>
</evidence>
<dbReference type="NCBIfam" id="TIGR03317">
    <property type="entry name" value="ygfZ_signature"/>
    <property type="match status" value="1"/>
</dbReference>
<accession>A0ABS3FA80</accession>
<dbReference type="InterPro" id="IPR027266">
    <property type="entry name" value="TrmE/GcvT-like"/>
</dbReference>